<dbReference type="AlphaFoldDB" id="A0A2W2CTD0"/>
<gene>
    <name evidence="3" type="ORF">C1I99_18880</name>
</gene>
<dbReference type="PANTHER" id="PTHR46797:SF1">
    <property type="entry name" value="METHYLPHOSPHONATE SYNTHASE"/>
    <property type="match status" value="1"/>
</dbReference>
<dbReference type="GO" id="GO:0003700">
    <property type="term" value="F:DNA-binding transcription factor activity"/>
    <property type="evidence" value="ECO:0007669"/>
    <property type="project" value="TreeGrafter"/>
</dbReference>
<dbReference type="OrthoDB" id="73827at2"/>
<evidence type="ECO:0000313" key="3">
    <source>
        <dbReference type="EMBL" id="PZF94898.1"/>
    </source>
</evidence>
<feature type="domain" description="HTH cro/C1-type" evidence="2">
    <location>
        <begin position="47"/>
        <end position="101"/>
    </location>
</feature>
<evidence type="ECO:0000259" key="2">
    <source>
        <dbReference type="PROSITE" id="PS50943"/>
    </source>
</evidence>
<dbReference type="SUPFAM" id="SSF51182">
    <property type="entry name" value="RmlC-like cupins"/>
    <property type="match status" value="1"/>
</dbReference>
<dbReference type="EMBL" id="POUB01000135">
    <property type="protein sequence ID" value="PZF94898.1"/>
    <property type="molecule type" value="Genomic_DNA"/>
</dbReference>
<evidence type="ECO:0000313" key="4">
    <source>
        <dbReference type="Proteomes" id="UP000248749"/>
    </source>
</evidence>
<proteinExistence type="predicted"/>
<dbReference type="InterPro" id="IPR050807">
    <property type="entry name" value="TransReg_Diox_bact_type"/>
</dbReference>
<dbReference type="InterPro" id="IPR014710">
    <property type="entry name" value="RmlC-like_jellyroll"/>
</dbReference>
<name>A0A2W2CTD0_9ACTN</name>
<sequence>MFGFITTRSIRRPSVGDSTIVEFRYSGGVILIPLDTGLDLAAIGRRLRDERRRRGFTLEGLATASGVSRSMLSEVERGSRVPTVLVLDRIATGLGTSIARLLRAEASARTVVLRRDEQDVARDASGWERRVLSPVLPGVEFEFMRTTIGAGVDAGVFQPHGPGSREYLAVEAGTLRLSLDGDEVDLHEGDSVFYAGDCHHGFANPVAVPCVYYLVMDLAGGAAHGASR</sequence>
<dbReference type="InterPro" id="IPR013096">
    <property type="entry name" value="Cupin_2"/>
</dbReference>
<dbReference type="CDD" id="cd00093">
    <property type="entry name" value="HTH_XRE"/>
    <property type="match status" value="1"/>
</dbReference>
<dbReference type="Gene3D" id="1.10.260.40">
    <property type="entry name" value="lambda repressor-like DNA-binding domains"/>
    <property type="match status" value="1"/>
</dbReference>
<evidence type="ECO:0000256" key="1">
    <source>
        <dbReference type="ARBA" id="ARBA00023125"/>
    </source>
</evidence>
<dbReference type="InterPro" id="IPR011051">
    <property type="entry name" value="RmlC_Cupin_sf"/>
</dbReference>
<dbReference type="InterPro" id="IPR001387">
    <property type="entry name" value="Cro/C1-type_HTH"/>
</dbReference>
<dbReference type="CDD" id="cd02209">
    <property type="entry name" value="cupin_XRE_C"/>
    <property type="match status" value="1"/>
</dbReference>
<dbReference type="InterPro" id="IPR010982">
    <property type="entry name" value="Lambda_DNA-bd_dom_sf"/>
</dbReference>
<accession>A0A2W2CTD0</accession>
<dbReference type="PANTHER" id="PTHR46797">
    <property type="entry name" value="HTH-TYPE TRANSCRIPTIONAL REGULATOR"/>
    <property type="match status" value="1"/>
</dbReference>
<dbReference type="SMART" id="SM00530">
    <property type="entry name" value="HTH_XRE"/>
    <property type="match status" value="1"/>
</dbReference>
<keyword evidence="4" id="KW-1185">Reference proteome</keyword>
<reference evidence="3 4" key="1">
    <citation type="submission" date="2018-01" db="EMBL/GenBank/DDBJ databases">
        <title>Draft genome sequence of Salinispora sp. 13K206.</title>
        <authorList>
            <person name="Sahin N."/>
            <person name="Saygin H."/>
            <person name="Ay H."/>
        </authorList>
    </citation>
    <scope>NUCLEOTIDE SEQUENCE [LARGE SCALE GENOMIC DNA]</scope>
    <source>
        <strain evidence="3 4">13K206</strain>
    </source>
</reference>
<dbReference type="PROSITE" id="PS50943">
    <property type="entry name" value="HTH_CROC1"/>
    <property type="match status" value="1"/>
</dbReference>
<dbReference type="Pfam" id="PF07883">
    <property type="entry name" value="Cupin_2"/>
    <property type="match status" value="1"/>
</dbReference>
<protein>
    <submittedName>
        <fullName evidence="3">XRE family transcriptional regulator</fullName>
    </submittedName>
</protein>
<keyword evidence="1" id="KW-0238">DNA-binding</keyword>
<dbReference type="GO" id="GO:0003677">
    <property type="term" value="F:DNA binding"/>
    <property type="evidence" value="ECO:0007669"/>
    <property type="project" value="UniProtKB-KW"/>
</dbReference>
<dbReference type="GO" id="GO:0005829">
    <property type="term" value="C:cytosol"/>
    <property type="evidence" value="ECO:0007669"/>
    <property type="project" value="TreeGrafter"/>
</dbReference>
<dbReference type="Pfam" id="PF13560">
    <property type="entry name" value="HTH_31"/>
    <property type="match status" value="1"/>
</dbReference>
<comment type="caution">
    <text evidence="3">The sequence shown here is derived from an EMBL/GenBank/DDBJ whole genome shotgun (WGS) entry which is preliminary data.</text>
</comment>
<dbReference type="Proteomes" id="UP000248749">
    <property type="component" value="Unassembled WGS sequence"/>
</dbReference>
<dbReference type="Gene3D" id="2.60.120.10">
    <property type="entry name" value="Jelly Rolls"/>
    <property type="match status" value="1"/>
</dbReference>
<organism evidence="3 4">
    <name type="scientific">Micromonospora deserti</name>
    <dbReference type="NCBI Taxonomy" id="2070366"/>
    <lineage>
        <taxon>Bacteria</taxon>
        <taxon>Bacillati</taxon>
        <taxon>Actinomycetota</taxon>
        <taxon>Actinomycetes</taxon>
        <taxon>Micromonosporales</taxon>
        <taxon>Micromonosporaceae</taxon>
        <taxon>Micromonospora</taxon>
    </lineage>
</organism>